<dbReference type="RefSeq" id="WP_282201188.1">
    <property type="nucleotide sequence ID" value="NZ_BOQE01000001.1"/>
</dbReference>
<name>A0AAV4LKL4_9BACL</name>
<evidence type="ECO:0000313" key="2">
    <source>
        <dbReference type="Proteomes" id="UP001057291"/>
    </source>
</evidence>
<sequence length="380" mass="41271">MIDWERGTVVSIIQEREGYQEIVVSLENGELERAVHYPNIGRRLHRGEQVYLNTTAVRLGLGTGGYHFVAAPEKKGFIDQSPKGHIMKLRYTPYQMRILAVEEEAHPAHEIMKEASTLEGIPVVAAELHSMVSAITATIAYLSNGKAKIAYVMTDGAALPLALSHAVADLKEKGLLTGTVTVGHAFGGDLEAVNLYSGLLAARHILKADVIVAAMGPGVVGTGTRFGHSGVEQGQVLNAIHSLGGRPIACLRMSFADSRERHWGVSHHSLTALSRVALKPAWVALPLLDENKAGYVEKQLRESGITRGHRLVTADGSVVKRAAERYNVSLKTMGRPPEKDPEFFLSCGAAGLVAWGFCKRRAFNFAKSHVRDSWTNISVM</sequence>
<evidence type="ECO:0000313" key="1">
    <source>
        <dbReference type="EMBL" id="GIM48300.1"/>
    </source>
</evidence>
<evidence type="ECO:0008006" key="3">
    <source>
        <dbReference type="Google" id="ProtNLM"/>
    </source>
</evidence>
<proteinExistence type="predicted"/>
<dbReference type="AlphaFoldDB" id="A0AAV4LKL4"/>
<dbReference type="Pfam" id="PF12982">
    <property type="entry name" value="DUF3866"/>
    <property type="match status" value="1"/>
</dbReference>
<gene>
    <name evidence="1" type="ORF">DNHGIG_38490</name>
</gene>
<protein>
    <recommendedName>
        <fullName evidence="3">DUF3866 family protein</fullName>
    </recommendedName>
</protein>
<keyword evidence="2" id="KW-1185">Reference proteome</keyword>
<organism evidence="1 2">
    <name type="scientific">Collibacillus ludicampi</name>
    <dbReference type="NCBI Taxonomy" id="2771369"/>
    <lineage>
        <taxon>Bacteria</taxon>
        <taxon>Bacillati</taxon>
        <taxon>Bacillota</taxon>
        <taxon>Bacilli</taxon>
        <taxon>Bacillales</taxon>
        <taxon>Alicyclobacillaceae</taxon>
        <taxon>Collibacillus</taxon>
    </lineage>
</organism>
<accession>A0AAV4LKL4</accession>
<dbReference type="InterPro" id="IPR024479">
    <property type="entry name" value="DUF3866"/>
</dbReference>
<dbReference type="Proteomes" id="UP001057291">
    <property type="component" value="Unassembled WGS sequence"/>
</dbReference>
<dbReference type="EMBL" id="BOQE01000001">
    <property type="protein sequence ID" value="GIM48300.1"/>
    <property type="molecule type" value="Genomic_DNA"/>
</dbReference>
<comment type="caution">
    <text evidence="1">The sequence shown here is derived from an EMBL/GenBank/DDBJ whole genome shotgun (WGS) entry which is preliminary data.</text>
</comment>
<reference evidence="1" key="1">
    <citation type="journal article" date="2023" name="Int. J. Syst. Evol. Microbiol.">
        <title>Collibacillus ludicampi gen. nov., sp. nov., a new soil bacterium of the family Alicyclobacillaceae.</title>
        <authorList>
            <person name="Jojima T."/>
            <person name="Ioku Y."/>
            <person name="Fukuta Y."/>
            <person name="Shirasaka N."/>
            <person name="Matsumura Y."/>
            <person name="Mori M."/>
        </authorList>
    </citation>
    <scope>NUCLEOTIDE SEQUENCE</scope>
    <source>
        <strain evidence="1">TP075</strain>
    </source>
</reference>